<accession>A0A6M3Y4S8</accession>
<organism evidence="2">
    <name type="scientific">viral metagenome</name>
    <dbReference type="NCBI Taxonomy" id="1070528"/>
    <lineage>
        <taxon>unclassified sequences</taxon>
        <taxon>metagenomes</taxon>
        <taxon>organismal metagenomes</taxon>
    </lineage>
</organism>
<proteinExistence type="predicted"/>
<protein>
    <submittedName>
        <fullName evidence="2">Uncharacterized protein</fullName>
    </submittedName>
</protein>
<gene>
    <name evidence="2" type="ORF">TM448B04506_0004</name>
</gene>
<evidence type="ECO:0000313" key="2">
    <source>
        <dbReference type="EMBL" id="QJI03426.1"/>
    </source>
</evidence>
<feature type="compositionally biased region" description="Basic and acidic residues" evidence="1">
    <location>
        <begin position="11"/>
        <end position="27"/>
    </location>
</feature>
<evidence type="ECO:0000256" key="1">
    <source>
        <dbReference type="SAM" id="MobiDB-lite"/>
    </source>
</evidence>
<name>A0A6M3Y4S8_9ZZZZ</name>
<sequence>MLSPKLAPPYTKEKGTGAGARPREGNTGKHNTKRKGGNEMTSKKESLELRKAQKVRQEGRRGMLHIDEASMKEIGQKKVYELLNGVGFQMYRAWFEEEKKCSILYGYCPLFASLKMDEKAPIYTMRVDFKDPEPIVEMIERRKTNDS</sequence>
<reference evidence="2" key="1">
    <citation type="submission" date="2020-03" db="EMBL/GenBank/DDBJ databases">
        <title>The deep terrestrial virosphere.</title>
        <authorList>
            <person name="Holmfeldt K."/>
            <person name="Nilsson E."/>
            <person name="Simone D."/>
            <person name="Lopez-Fernandez M."/>
            <person name="Wu X."/>
            <person name="de Brujin I."/>
            <person name="Lundin D."/>
            <person name="Andersson A."/>
            <person name="Bertilsson S."/>
            <person name="Dopson M."/>
        </authorList>
    </citation>
    <scope>NUCLEOTIDE SEQUENCE</scope>
    <source>
        <strain evidence="2">TM448B04506</strain>
    </source>
</reference>
<dbReference type="AlphaFoldDB" id="A0A6M3Y4S8"/>
<feature type="compositionally biased region" description="Basic and acidic residues" evidence="1">
    <location>
        <begin position="41"/>
        <end position="63"/>
    </location>
</feature>
<feature type="region of interest" description="Disordered" evidence="1">
    <location>
        <begin position="1"/>
        <end position="63"/>
    </location>
</feature>
<dbReference type="EMBL" id="MT145087">
    <property type="protein sequence ID" value="QJI03426.1"/>
    <property type="molecule type" value="Genomic_DNA"/>
</dbReference>